<gene>
    <name evidence="2" type="ORF">QE404_000869</name>
</gene>
<proteinExistence type="predicted"/>
<feature type="signal peptide" evidence="1">
    <location>
        <begin position="1"/>
        <end position="26"/>
    </location>
</feature>
<organism evidence="2 3">
    <name type="scientific">Chryseobacterium camelliae</name>
    <dbReference type="NCBI Taxonomy" id="1265445"/>
    <lineage>
        <taxon>Bacteria</taxon>
        <taxon>Pseudomonadati</taxon>
        <taxon>Bacteroidota</taxon>
        <taxon>Flavobacteriia</taxon>
        <taxon>Flavobacteriales</taxon>
        <taxon>Weeksellaceae</taxon>
        <taxon>Chryseobacterium group</taxon>
        <taxon>Chryseobacterium</taxon>
    </lineage>
</organism>
<keyword evidence="1" id="KW-0732">Signal</keyword>
<evidence type="ECO:0000256" key="1">
    <source>
        <dbReference type="SAM" id="SignalP"/>
    </source>
</evidence>
<dbReference type="PROSITE" id="PS51257">
    <property type="entry name" value="PROKAR_LIPOPROTEIN"/>
    <property type="match status" value="1"/>
</dbReference>
<dbReference type="EMBL" id="JAUTAL010000001">
    <property type="protein sequence ID" value="MDQ1095722.1"/>
    <property type="molecule type" value="Genomic_DNA"/>
</dbReference>
<keyword evidence="3" id="KW-1185">Reference proteome</keyword>
<evidence type="ECO:0008006" key="4">
    <source>
        <dbReference type="Google" id="ProtNLM"/>
    </source>
</evidence>
<protein>
    <recommendedName>
        <fullName evidence="4">Lipoprotein</fullName>
    </recommendedName>
</protein>
<evidence type="ECO:0000313" key="3">
    <source>
        <dbReference type="Proteomes" id="UP001225072"/>
    </source>
</evidence>
<feature type="chain" id="PRO_5046431746" description="Lipoprotein" evidence="1">
    <location>
        <begin position="27"/>
        <end position="212"/>
    </location>
</feature>
<evidence type="ECO:0000313" key="2">
    <source>
        <dbReference type="EMBL" id="MDQ1095722.1"/>
    </source>
</evidence>
<reference evidence="2 3" key="1">
    <citation type="submission" date="2023-07" db="EMBL/GenBank/DDBJ databases">
        <title>Functional and genomic diversity of the sorghum phyllosphere microbiome.</title>
        <authorList>
            <person name="Shade A."/>
        </authorList>
    </citation>
    <scope>NUCLEOTIDE SEQUENCE [LARGE SCALE GENOMIC DNA]</scope>
    <source>
        <strain evidence="2 3">SORGH_AS_1064</strain>
    </source>
</reference>
<accession>A0ABU0TF84</accession>
<sequence>MLNYLCKNVFPMKLLLPVLFLYSVLACGQKSIPSDFKRIPEILDNTELLYPFVVPDQKYDYWSVLHNNTDPDKAVIYESQMPPYMTLNDPAPEKGFFQQCLGENCYSYLMACESGRTKYFSTERQLRDFIGSVDNLPEAVLIANTYGFLVDTADILGSSYRMDDQYVFLYLSKMKKCPFTKESFFITINRKTGHLKSKSNGVYFKGEDCIKN</sequence>
<dbReference type="Proteomes" id="UP001225072">
    <property type="component" value="Unassembled WGS sequence"/>
</dbReference>
<name>A0ABU0TF84_9FLAO</name>
<comment type="caution">
    <text evidence="2">The sequence shown here is derived from an EMBL/GenBank/DDBJ whole genome shotgun (WGS) entry which is preliminary data.</text>
</comment>